<dbReference type="Proteomes" id="UP000010798">
    <property type="component" value="Chromosome"/>
</dbReference>
<protein>
    <submittedName>
        <fullName evidence="1">Uncharacterized protein</fullName>
    </submittedName>
</protein>
<accession>L0DAD2</accession>
<reference evidence="1 2" key="1">
    <citation type="submission" date="2012-02" db="EMBL/GenBank/DDBJ databases">
        <title>Complete sequence of chromosome of Singulisphaera acidiphila DSM 18658.</title>
        <authorList>
            <consortium name="US DOE Joint Genome Institute (JGI-PGF)"/>
            <person name="Lucas S."/>
            <person name="Copeland A."/>
            <person name="Lapidus A."/>
            <person name="Glavina del Rio T."/>
            <person name="Dalin E."/>
            <person name="Tice H."/>
            <person name="Bruce D."/>
            <person name="Goodwin L."/>
            <person name="Pitluck S."/>
            <person name="Peters L."/>
            <person name="Ovchinnikova G."/>
            <person name="Chertkov O."/>
            <person name="Kyrpides N."/>
            <person name="Mavromatis K."/>
            <person name="Ivanova N."/>
            <person name="Brettin T."/>
            <person name="Detter J.C."/>
            <person name="Han C."/>
            <person name="Larimer F."/>
            <person name="Land M."/>
            <person name="Hauser L."/>
            <person name="Markowitz V."/>
            <person name="Cheng J.-F."/>
            <person name="Hugenholtz P."/>
            <person name="Woyke T."/>
            <person name="Wu D."/>
            <person name="Tindall B."/>
            <person name="Pomrenke H."/>
            <person name="Brambilla E."/>
            <person name="Klenk H.-P."/>
            <person name="Eisen J.A."/>
        </authorList>
    </citation>
    <scope>NUCLEOTIDE SEQUENCE [LARGE SCALE GENOMIC DNA]</scope>
    <source>
        <strain evidence="2">ATCC BAA-1392 / DSM 18658 / VKM B-2454 / MOB10</strain>
    </source>
</reference>
<dbReference type="STRING" id="886293.Sinac_1227"/>
<dbReference type="HOGENOM" id="CLU_1458971_0_0_0"/>
<name>L0DAD2_SINAD</name>
<proteinExistence type="predicted"/>
<dbReference type="AlphaFoldDB" id="L0DAD2"/>
<organism evidence="1 2">
    <name type="scientific">Singulisphaera acidiphila (strain ATCC BAA-1392 / DSM 18658 / VKM B-2454 / MOB10)</name>
    <dbReference type="NCBI Taxonomy" id="886293"/>
    <lineage>
        <taxon>Bacteria</taxon>
        <taxon>Pseudomonadati</taxon>
        <taxon>Planctomycetota</taxon>
        <taxon>Planctomycetia</taxon>
        <taxon>Isosphaerales</taxon>
        <taxon>Isosphaeraceae</taxon>
        <taxon>Singulisphaera</taxon>
    </lineage>
</organism>
<keyword evidence="2" id="KW-1185">Reference proteome</keyword>
<sequence>MQRMSTSRQALLPRWLLDTLAVSRLDLTELSWDRQTLEEDLNREVDEFDAGQLAQAILTCIASGILEVIDKDGDRFSMSIDQLEHSIRGEDQRLFVGLTEVGGEYWESLSHPDWSRFVDWGTLEQDGNTLSMFIEAYSRERINEVFGELRITGYNCISADMKFSIESPWHATYWKSFPEGHRLEFLVSEIGRDYSAPTPDWFSRPDFWYS</sequence>
<dbReference type="eggNOG" id="ENOG50334KK">
    <property type="taxonomic scope" value="Bacteria"/>
</dbReference>
<evidence type="ECO:0000313" key="2">
    <source>
        <dbReference type="Proteomes" id="UP000010798"/>
    </source>
</evidence>
<dbReference type="KEGG" id="saci:Sinac_1227"/>
<evidence type="ECO:0000313" key="1">
    <source>
        <dbReference type="EMBL" id="AGA25616.1"/>
    </source>
</evidence>
<dbReference type="EMBL" id="CP003364">
    <property type="protein sequence ID" value="AGA25616.1"/>
    <property type="molecule type" value="Genomic_DNA"/>
</dbReference>
<gene>
    <name evidence="1" type="ordered locus">Sinac_1227</name>
</gene>